<dbReference type="KEGG" id="spai:FPZ24_01235"/>
<name>A0A5B8LEW3_9SPHN</name>
<gene>
    <name evidence="2" type="ORF">FPZ24_01235</name>
</gene>
<feature type="compositionally biased region" description="Polar residues" evidence="1">
    <location>
        <begin position="156"/>
        <end position="169"/>
    </location>
</feature>
<evidence type="ECO:0000313" key="2">
    <source>
        <dbReference type="EMBL" id="QDZ06264.1"/>
    </source>
</evidence>
<proteinExistence type="predicted"/>
<protein>
    <recommendedName>
        <fullName evidence="4">DUF4440 domain-containing protein</fullName>
    </recommendedName>
</protein>
<organism evidence="2 3">
    <name type="scientific">Sphingomonas panacisoli</name>
    <dbReference type="NCBI Taxonomy" id="1813879"/>
    <lineage>
        <taxon>Bacteria</taxon>
        <taxon>Pseudomonadati</taxon>
        <taxon>Pseudomonadota</taxon>
        <taxon>Alphaproteobacteria</taxon>
        <taxon>Sphingomonadales</taxon>
        <taxon>Sphingomonadaceae</taxon>
        <taxon>Sphingomonas</taxon>
    </lineage>
</organism>
<feature type="region of interest" description="Disordered" evidence="1">
    <location>
        <begin position="132"/>
        <end position="169"/>
    </location>
</feature>
<dbReference type="EMBL" id="CP042306">
    <property type="protein sequence ID" value="QDZ06264.1"/>
    <property type="molecule type" value="Genomic_DNA"/>
</dbReference>
<dbReference type="RefSeq" id="WP_146569348.1">
    <property type="nucleotide sequence ID" value="NZ_CP042306.1"/>
</dbReference>
<keyword evidence="3" id="KW-1185">Reference proteome</keyword>
<dbReference type="Gene3D" id="3.10.450.50">
    <property type="match status" value="1"/>
</dbReference>
<evidence type="ECO:0000256" key="1">
    <source>
        <dbReference type="SAM" id="MobiDB-lite"/>
    </source>
</evidence>
<dbReference type="SUPFAM" id="SSF54427">
    <property type="entry name" value="NTF2-like"/>
    <property type="match status" value="1"/>
</dbReference>
<dbReference type="OrthoDB" id="7201546at2"/>
<accession>A0A5B8LEW3</accession>
<dbReference type="AlphaFoldDB" id="A0A5B8LEW3"/>
<evidence type="ECO:0008006" key="4">
    <source>
        <dbReference type="Google" id="ProtNLM"/>
    </source>
</evidence>
<dbReference type="Proteomes" id="UP000315673">
    <property type="component" value="Chromosome"/>
</dbReference>
<dbReference type="InterPro" id="IPR032710">
    <property type="entry name" value="NTF2-like_dom_sf"/>
</dbReference>
<sequence length="201" mass="21951">MLPILLLAAAAAAPQMPVDAERAFAADAKTIGQWTAFRKWSTDDSVMFVPQPTNTHEFLKDRKDPPKVIDWWPTASYLSCDGKLAVNTGGWKRPDGSDGYFTTVWVRQPDGGWKWTVDGGDGLEAARARPAQPLVRRASCRKPGQNAGTPLDPANKSAQGESGDHSLTWSWSVAPDGSRTFTARLWDGKAFVPVIEDKIKA</sequence>
<reference evidence="2 3" key="1">
    <citation type="submission" date="2019-07" db="EMBL/GenBank/DDBJ databases">
        <title>Full genome sequence of Sphingomonas sp. 4R-6-7(HKS19).</title>
        <authorList>
            <person name="Im W.-T."/>
        </authorList>
    </citation>
    <scope>NUCLEOTIDE SEQUENCE [LARGE SCALE GENOMIC DNA]</scope>
    <source>
        <strain evidence="2 3">HKS19</strain>
    </source>
</reference>
<evidence type="ECO:0000313" key="3">
    <source>
        <dbReference type="Proteomes" id="UP000315673"/>
    </source>
</evidence>